<feature type="region of interest" description="Disordered" evidence="2">
    <location>
        <begin position="222"/>
        <end position="249"/>
    </location>
</feature>
<evidence type="ECO:0000256" key="1">
    <source>
        <dbReference type="SAM" id="Coils"/>
    </source>
</evidence>
<accession>A0A0N4WXT9</accession>
<evidence type="ECO:0000256" key="2">
    <source>
        <dbReference type="SAM" id="MobiDB-lite"/>
    </source>
</evidence>
<keyword evidence="1" id="KW-0175">Coiled coil</keyword>
<feature type="coiled-coil region" evidence="1">
    <location>
        <begin position="56"/>
        <end position="90"/>
    </location>
</feature>
<name>A0A0N4WXT9_HAEPC</name>
<protein>
    <submittedName>
        <fullName evidence="3">GOLGA2L5 domain-containing protein</fullName>
    </submittedName>
</protein>
<dbReference type="AlphaFoldDB" id="A0A0N4WXT9"/>
<dbReference type="OMA" id="NSGTIFM"/>
<feature type="compositionally biased region" description="Basic and acidic residues" evidence="2">
    <location>
        <begin position="238"/>
        <end position="249"/>
    </location>
</feature>
<proteinExistence type="predicted"/>
<feature type="coiled-coil region" evidence="1">
    <location>
        <begin position="1"/>
        <end position="32"/>
    </location>
</feature>
<evidence type="ECO:0000313" key="3">
    <source>
        <dbReference type="WBParaSite" id="HPLM_0001665101-mRNA-1"/>
    </source>
</evidence>
<sequence length="249" mass="28229">LIELENKLSEAMKAQTEALAELASARAHANEEIFVLEKSQPVDASNVKNADASDGVPNLRLENERLQQKNEELRERNFKILDHVANLEKQLREKISSESTAQSSPAKSYDDYVKRLAKSLRTALNKEKKSREVNGASNTNEEMREELENYRSSFQTLSLLLSQIEMGVNERESFYKDKVAHLESELDKANGVIASANRLRKELKECEFLKKQIQALRKCLGQPEEGKEIASSRGGTMKSDESDWEVVSR</sequence>
<organism evidence="3">
    <name type="scientific">Haemonchus placei</name>
    <name type="common">Barber's pole worm</name>
    <dbReference type="NCBI Taxonomy" id="6290"/>
    <lineage>
        <taxon>Eukaryota</taxon>
        <taxon>Metazoa</taxon>
        <taxon>Ecdysozoa</taxon>
        <taxon>Nematoda</taxon>
        <taxon>Chromadorea</taxon>
        <taxon>Rhabditida</taxon>
        <taxon>Rhabditina</taxon>
        <taxon>Rhabditomorpha</taxon>
        <taxon>Strongyloidea</taxon>
        <taxon>Trichostrongylidae</taxon>
        <taxon>Haemonchus</taxon>
    </lineage>
</organism>
<reference evidence="3" key="1">
    <citation type="submission" date="2017-02" db="UniProtKB">
        <authorList>
            <consortium name="WormBaseParasite"/>
        </authorList>
    </citation>
    <scope>IDENTIFICATION</scope>
</reference>
<feature type="region of interest" description="Disordered" evidence="2">
    <location>
        <begin position="126"/>
        <end position="147"/>
    </location>
</feature>
<dbReference type="WBParaSite" id="HPLM_0001665101-mRNA-1">
    <property type="protein sequence ID" value="HPLM_0001665101-mRNA-1"/>
    <property type="gene ID" value="HPLM_0001665101"/>
</dbReference>